<feature type="compositionally biased region" description="Basic and acidic residues" evidence="1">
    <location>
        <begin position="152"/>
        <end position="162"/>
    </location>
</feature>
<name>A0ABD0KV18_9CAEN</name>
<feature type="region of interest" description="Disordered" evidence="1">
    <location>
        <begin position="101"/>
        <end position="233"/>
    </location>
</feature>
<reference evidence="2 3" key="1">
    <citation type="journal article" date="2023" name="Sci. Data">
        <title>Genome assembly of the Korean intertidal mud-creeper Batillaria attramentaria.</title>
        <authorList>
            <person name="Patra A.K."/>
            <person name="Ho P.T."/>
            <person name="Jun S."/>
            <person name="Lee S.J."/>
            <person name="Kim Y."/>
            <person name="Won Y.J."/>
        </authorList>
    </citation>
    <scope>NUCLEOTIDE SEQUENCE [LARGE SCALE GENOMIC DNA]</scope>
    <source>
        <strain evidence="2">Wonlab-2016</strain>
    </source>
</reference>
<gene>
    <name evidence="2" type="ORF">BaRGS_00017563</name>
</gene>
<sequence length="296" mass="32133">MCEGLSLTDNEKQGLRRCIQSKISNPELMLWLSATDVHNPVQVQYHQVADQAGQITSLCVIEVRVSNLHGLAFYRNANLYQESGPQAFKLSKVSTSTENSKAEATYEISASTTDVAPGGSEHSKDKDDQKSELGGTEGASSTPRDSAISSENRSHAKDDERSTSASGTDGIESSDCGQESKNITAEGKRSPQSEVSDLRKVKNDSTESGDSDTLDTRMTRRDRTTPGNESDTSMSLTFQAAAASQISACTLADCRRLPVDVWVTCQLTYVSVFLDQCLTLDTIQEKNTPKMKVPAF</sequence>
<dbReference type="EMBL" id="JACVVK020000118">
    <property type="protein sequence ID" value="KAK7491126.1"/>
    <property type="molecule type" value="Genomic_DNA"/>
</dbReference>
<evidence type="ECO:0000256" key="1">
    <source>
        <dbReference type="SAM" id="MobiDB-lite"/>
    </source>
</evidence>
<accession>A0ABD0KV18</accession>
<feature type="compositionally biased region" description="Polar residues" evidence="1">
    <location>
        <begin position="138"/>
        <end position="151"/>
    </location>
</feature>
<organism evidence="2 3">
    <name type="scientific">Batillaria attramentaria</name>
    <dbReference type="NCBI Taxonomy" id="370345"/>
    <lineage>
        <taxon>Eukaryota</taxon>
        <taxon>Metazoa</taxon>
        <taxon>Spiralia</taxon>
        <taxon>Lophotrochozoa</taxon>
        <taxon>Mollusca</taxon>
        <taxon>Gastropoda</taxon>
        <taxon>Caenogastropoda</taxon>
        <taxon>Sorbeoconcha</taxon>
        <taxon>Cerithioidea</taxon>
        <taxon>Batillariidae</taxon>
        <taxon>Batillaria</taxon>
    </lineage>
</organism>
<evidence type="ECO:0000313" key="2">
    <source>
        <dbReference type="EMBL" id="KAK7491126.1"/>
    </source>
</evidence>
<feature type="compositionally biased region" description="Basic and acidic residues" evidence="1">
    <location>
        <begin position="186"/>
        <end position="205"/>
    </location>
</feature>
<proteinExistence type="predicted"/>
<dbReference type="AlphaFoldDB" id="A0ABD0KV18"/>
<feature type="compositionally biased region" description="Basic and acidic residues" evidence="1">
    <location>
        <begin position="121"/>
        <end position="131"/>
    </location>
</feature>
<evidence type="ECO:0000313" key="3">
    <source>
        <dbReference type="Proteomes" id="UP001519460"/>
    </source>
</evidence>
<protein>
    <submittedName>
        <fullName evidence="2">Uncharacterized protein</fullName>
    </submittedName>
</protein>
<comment type="caution">
    <text evidence="2">The sequence shown here is derived from an EMBL/GenBank/DDBJ whole genome shotgun (WGS) entry which is preliminary data.</text>
</comment>
<feature type="compositionally biased region" description="Basic and acidic residues" evidence="1">
    <location>
        <begin position="214"/>
        <end position="224"/>
    </location>
</feature>
<dbReference type="Proteomes" id="UP001519460">
    <property type="component" value="Unassembled WGS sequence"/>
</dbReference>
<keyword evidence="3" id="KW-1185">Reference proteome</keyword>